<proteinExistence type="predicted"/>
<dbReference type="Proteomes" id="UP000291343">
    <property type="component" value="Unassembled WGS sequence"/>
</dbReference>
<dbReference type="EMBL" id="QKKF02022555">
    <property type="protein sequence ID" value="RZF38367.1"/>
    <property type="molecule type" value="Genomic_DNA"/>
</dbReference>
<feature type="region of interest" description="Disordered" evidence="1">
    <location>
        <begin position="62"/>
        <end position="94"/>
    </location>
</feature>
<evidence type="ECO:0000256" key="2">
    <source>
        <dbReference type="SAM" id="SignalP"/>
    </source>
</evidence>
<evidence type="ECO:0000256" key="1">
    <source>
        <dbReference type="SAM" id="MobiDB-lite"/>
    </source>
</evidence>
<reference evidence="3 4" key="1">
    <citation type="journal article" date="2017" name="Gigascience">
        <title>Genome sequence of the small brown planthopper, Laodelphax striatellus.</title>
        <authorList>
            <person name="Zhu J."/>
            <person name="Jiang F."/>
            <person name="Wang X."/>
            <person name="Yang P."/>
            <person name="Bao Y."/>
            <person name="Zhao W."/>
            <person name="Wang W."/>
            <person name="Lu H."/>
            <person name="Wang Q."/>
            <person name="Cui N."/>
            <person name="Li J."/>
            <person name="Chen X."/>
            <person name="Luo L."/>
            <person name="Yu J."/>
            <person name="Kang L."/>
            <person name="Cui F."/>
        </authorList>
    </citation>
    <scope>NUCLEOTIDE SEQUENCE [LARGE SCALE GENOMIC DNA]</scope>
    <source>
        <strain evidence="3">Lst14</strain>
    </source>
</reference>
<organism evidence="3 4">
    <name type="scientific">Laodelphax striatellus</name>
    <name type="common">Small brown planthopper</name>
    <name type="synonym">Delphax striatella</name>
    <dbReference type="NCBI Taxonomy" id="195883"/>
    <lineage>
        <taxon>Eukaryota</taxon>
        <taxon>Metazoa</taxon>
        <taxon>Ecdysozoa</taxon>
        <taxon>Arthropoda</taxon>
        <taxon>Hexapoda</taxon>
        <taxon>Insecta</taxon>
        <taxon>Pterygota</taxon>
        <taxon>Neoptera</taxon>
        <taxon>Paraneoptera</taxon>
        <taxon>Hemiptera</taxon>
        <taxon>Auchenorrhyncha</taxon>
        <taxon>Fulgoroidea</taxon>
        <taxon>Delphacidae</taxon>
        <taxon>Criomorphinae</taxon>
        <taxon>Laodelphax</taxon>
    </lineage>
</organism>
<evidence type="ECO:0000313" key="4">
    <source>
        <dbReference type="Proteomes" id="UP000291343"/>
    </source>
</evidence>
<dbReference type="InParanoid" id="A0A482WXP2"/>
<dbReference type="AlphaFoldDB" id="A0A482WXP2"/>
<gene>
    <name evidence="3" type="ORF">LSTR_LSTR009262</name>
</gene>
<feature type="signal peptide" evidence="2">
    <location>
        <begin position="1"/>
        <end position="29"/>
    </location>
</feature>
<accession>A0A482WXP2</accession>
<sequence>MVRWFKMVRWSAAVCLLLGATFLIHQAQATTWNGITPWFSDSSLSFVLNLFSLRWRESHRFDGGRENRNRNGVVKYEEEEEEEEEKGKEEEGKE</sequence>
<evidence type="ECO:0000313" key="3">
    <source>
        <dbReference type="EMBL" id="RZF38367.1"/>
    </source>
</evidence>
<feature type="chain" id="PRO_5019868812" evidence="2">
    <location>
        <begin position="30"/>
        <end position="94"/>
    </location>
</feature>
<feature type="compositionally biased region" description="Basic and acidic residues" evidence="1">
    <location>
        <begin position="85"/>
        <end position="94"/>
    </location>
</feature>
<protein>
    <submittedName>
        <fullName evidence="3">Uncharacterized protein</fullName>
    </submittedName>
</protein>
<keyword evidence="2" id="KW-0732">Signal</keyword>
<name>A0A482WXP2_LAOST</name>
<comment type="caution">
    <text evidence="3">The sequence shown here is derived from an EMBL/GenBank/DDBJ whole genome shotgun (WGS) entry which is preliminary data.</text>
</comment>
<keyword evidence="4" id="KW-1185">Reference proteome</keyword>